<feature type="non-terminal residue" evidence="2">
    <location>
        <position position="1"/>
    </location>
</feature>
<dbReference type="GO" id="GO:0016757">
    <property type="term" value="F:glycosyltransferase activity"/>
    <property type="evidence" value="ECO:0007669"/>
    <property type="project" value="InterPro"/>
</dbReference>
<evidence type="ECO:0000313" key="2">
    <source>
        <dbReference type="EMBL" id="VAW38443.1"/>
    </source>
</evidence>
<feature type="domain" description="Glycosyl transferase family 1" evidence="1">
    <location>
        <begin position="117"/>
        <end position="245"/>
    </location>
</feature>
<dbReference type="Pfam" id="PF00534">
    <property type="entry name" value="Glycos_transf_1"/>
    <property type="match status" value="1"/>
</dbReference>
<dbReference type="AlphaFoldDB" id="A0A3B0VDN7"/>
<dbReference type="Gene3D" id="3.40.50.2000">
    <property type="entry name" value="Glycogen Phosphorylase B"/>
    <property type="match status" value="2"/>
</dbReference>
<proteinExistence type="predicted"/>
<evidence type="ECO:0000259" key="1">
    <source>
        <dbReference type="Pfam" id="PF00534"/>
    </source>
</evidence>
<dbReference type="CDD" id="cd03801">
    <property type="entry name" value="GT4_PimA-like"/>
    <property type="match status" value="1"/>
</dbReference>
<dbReference type="SUPFAM" id="SSF53756">
    <property type="entry name" value="UDP-Glycosyltransferase/glycogen phosphorylase"/>
    <property type="match status" value="1"/>
</dbReference>
<dbReference type="EMBL" id="UOEY01000060">
    <property type="protein sequence ID" value="VAW38443.1"/>
    <property type="molecule type" value="Genomic_DNA"/>
</dbReference>
<dbReference type="PANTHER" id="PTHR12526:SF635">
    <property type="entry name" value="GLYCOSYL TRANSFERASE GROUP 1"/>
    <property type="match status" value="1"/>
</dbReference>
<dbReference type="PANTHER" id="PTHR12526">
    <property type="entry name" value="GLYCOSYLTRANSFERASE"/>
    <property type="match status" value="1"/>
</dbReference>
<gene>
    <name evidence="2" type="ORF">MNBD_DELTA04-240</name>
</gene>
<reference evidence="2" key="1">
    <citation type="submission" date="2018-06" db="EMBL/GenBank/DDBJ databases">
        <authorList>
            <person name="Zhirakovskaya E."/>
        </authorList>
    </citation>
    <scope>NUCLEOTIDE SEQUENCE</scope>
</reference>
<name>A0A3B0VDN7_9ZZZZ</name>
<protein>
    <recommendedName>
        <fullName evidence="1">Glycosyl transferase family 1 domain-containing protein</fullName>
    </recommendedName>
</protein>
<dbReference type="InterPro" id="IPR001296">
    <property type="entry name" value="Glyco_trans_1"/>
</dbReference>
<accession>A0A3B0VDN7</accession>
<organism evidence="2">
    <name type="scientific">hydrothermal vent metagenome</name>
    <dbReference type="NCBI Taxonomy" id="652676"/>
    <lineage>
        <taxon>unclassified sequences</taxon>
        <taxon>metagenomes</taxon>
        <taxon>ecological metagenomes</taxon>
    </lineage>
</organism>
<sequence>PNQVTGANILYLVSSALPYFAVRMAELARRAGALVVLNQNGVAYPGWYGPGWEQANRPLRRLLHLADYVVYQSHFCRQAADKFLGPREGAFEILHNPVDTGIFKPDPQQAARHDGAVNLLLAGSHQSYYRVRVAVEALQLVLRAFPRARLIVAGRCCWERDEEQALARIKRLVGESGLGNQVDFIGPYAQSRAPAMFNRAQVLLHTKYNDPCPRLVVEGMACGLPVVYSATGGVPELVGAEAGKGVAGPLDWEQDHSPDPRALAAALVEVVSHLDRYGRAARKRAVENFDVRPWLERHRQIFAQLLES</sequence>